<sequence length="228" mass="24959">MARHGHFWSPANLPLPSLYLKNVTWKDLVLKCITRNACGLMVLVVEVVVEISYLEICSTSPNSKKNVLFKQRGPKWLGTTISNLTFMETKSKSRSKQLTQDQGGSKGLGGSAGKEGIGLAAQLEKQGSARLEEFRLTNTAQARLEAVVPAWVSFGITTYLGLCGPTGRQSSMDIDMIRVIRRGPRIPIVLVLPPGEGKGRGKLASDREGFVACHMGTQFCFRVYVSVF</sequence>
<name>A0A5A7VC30_CUCMM</name>
<comment type="caution">
    <text evidence="2">The sequence shown here is derived from an EMBL/GenBank/DDBJ whole genome shotgun (WGS) entry which is preliminary data.</text>
</comment>
<protein>
    <submittedName>
        <fullName evidence="2">Uncharacterized protein</fullName>
    </submittedName>
</protein>
<evidence type="ECO:0000256" key="1">
    <source>
        <dbReference type="SAM" id="MobiDB-lite"/>
    </source>
</evidence>
<organism evidence="2 3">
    <name type="scientific">Cucumis melo var. makuwa</name>
    <name type="common">Oriental melon</name>
    <dbReference type="NCBI Taxonomy" id="1194695"/>
    <lineage>
        <taxon>Eukaryota</taxon>
        <taxon>Viridiplantae</taxon>
        <taxon>Streptophyta</taxon>
        <taxon>Embryophyta</taxon>
        <taxon>Tracheophyta</taxon>
        <taxon>Spermatophyta</taxon>
        <taxon>Magnoliopsida</taxon>
        <taxon>eudicotyledons</taxon>
        <taxon>Gunneridae</taxon>
        <taxon>Pentapetalae</taxon>
        <taxon>rosids</taxon>
        <taxon>fabids</taxon>
        <taxon>Cucurbitales</taxon>
        <taxon>Cucurbitaceae</taxon>
        <taxon>Benincaseae</taxon>
        <taxon>Cucumis</taxon>
    </lineage>
</organism>
<gene>
    <name evidence="2" type="ORF">E6C27_scaffold538G00420</name>
</gene>
<dbReference type="EMBL" id="SSTE01001018">
    <property type="protein sequence ID" value="KAA0065872.1"/>
    <property type="molecule type" value="Genomic_DNA"/>
</dbReference>
<reference evidence="2 3" key="1">
    <citation type="submission" date="2019-08" db="EMBL/GenBank/DDBJ databases">
        <title>Draft genome sequences of two oriental melons (Cucumis melo L. var makuwa).</title>
        <authorList>
            <person name="Kwon S.-Y."/>
        </authorList>
    </citation>
    <scope>NUCLEOTIDE SEQUENCE [LARGE SCALE GENOMIC DNA]</scope>
    <source>
        <strain evidence="3">cv. SW 3</strain>
        <tissue evidence="2">Leaf</tissue>
    </source>
</reference>
<dbReference type="AlphaFoldDB" id="A0A5A7VC30"/>
<proteinExistence type="predicted"/>
<feature type="region of interest" description="Disordered" evidence="1">
    <location>
        <begin position="91"/>
        <end position="111"/>
    </location>
</feature>
<evidence type="ECO:0000313" key="2">
    <source>
        <dbReference type="EMBL" id="KAA0065872.1"/>
    </source>
</evidence>
<evidence type="ECO:0000313" key="3">
    <source>
        <dbReference type="Proteomes" id="UP000321393"/>
    </source>
</evidence>
<accession>A0A5A7VC30</accession>
<dbReference type="Proteomes" id="UP000321393">
    <property type="component" value="Unassembled WGS sequence"/>
</dbReference>